<reference evidence="1" key="1">
    <citation type="submission" date="2018-02" db="EMBL/GenBank/DDBJ databases">
        <title>Rhizophora mucronata_Transcriptome.</title>
        <authorList>
            <person name="Meera S.P."/>
            <person name="Sreeshan A."/>
            <person name="Augustine A."/>
        </authorList>
    </citation>
    <scope>NUCLEOTIDE SEQUENCE</scope>
    <source>
        <tissue evidence="1">Leaf</tissue>
    </source>
</reference>
<organism evidence="1">
    <name type="scientific">Rhizophora mucronata</name>
    <name type="common">Asiatic mangrove</name>
    <dbReference type="NCBI Taxonomy" id="61149"/>
    <lineage>
        <taxon>Eukaryota</taxon>
        <taxon>Viridiplantae</taxon>
        <taxon>Streptophyta</taxon>
        <taxon>Embryophyta</taxon>
        <taxon>Tracheophyta</taxon>
        <taxon>Spermatophyta</taxon>
        <taxon>Magnoliopsida</taxon>
        <taxon>eudicotyledons</taxon>
        <taxon>Gunneridae</taxon>
        <taxon>Pentapetalae</taxon>
        <taxon>rosids</taxon>
        <taxon>fabids</taxon>
        <taxon>Malpighiales</taxon>
        <taxon>Rhizophoraceae</taxon>
        <taxon>Rhizophora</taxon>
    </lineage>
</organism>
<dbReference type="EMBL" id="GGEC01028327">
    <property type="protein sequence ID" value="MBX08811.1"/>
    <property type="molecule type" value="Transcribed_RNA"/>
</dbReference>
<protein>
    <submittedName>
        <fullName evidence="1">Syntaxin</fullName>
    </submittedName>
</protein>
<accession>A0A2P2KSV5</accession>
<dbReference type="AlphaFoldDB" id="A0A2P2KSV5"/>
<name>A0A2P2KSV5_RHIMU</name>
<evidence type="ECO:0000313" key="1">
    <source>
        <dbReference type="EMBL" id="MBX08811.1"/>
    </source>
</evidence>
<sequence length="53" mass="6365">MLTKKQYADLIQPIEERMHNVESYVKVGYIAFFYFSSWKGRCTVKLLFFQVPI</sequence>
<proteinExistence type="predicted"/>